<dbReference type="STRING" id="1314781.A0A165MTA9"/>
<evidence type="ECO:0000313" key="3">
    <source>
        <dbReference type="Proteomes" id="UP000077266"/>
    </source>
</evidence>
<dbReference type="GO" id="GO:0006355">
    <property type="term" value="P:regulation of DNA-templated transcription"/>
    <property type="evidence" value="ECO:0007669"/>
    <property type="project" value="InterPro"/>
</dbReference>
<dbReference type="Proteomes" id="UP000077266">
    <property type="component" value="Unassembled WGS sequence"/>
</dbReference>
<dbReference type="Pfam" id="PF07818">
    <property type="entry name" value="HCNGP"/>
    <property type="match status" value="1"/>
</dbReference>
<dbReference type="InParanoid" id="A0A165MTA9"/>
<gene>
    <name evidence="2" type="ORF">EXIGLDRAFT_214814</name>
</gene>
<reference evidence="2 3" key="1">
    <citation type="journal article" date="2016" name="Mol. Biol. Evol.">
        <title>Comparative Genomics of Early-Diverging Mushroom-Forming Fungi Provides Insights into the Origins of Lignocellulose Decay Capabilities.</title>
        <authorList>
            <person name="Nagy L.G."/>
            <person name="Riley R."/>
            <person name="Tritt A."/>
            <person name="Adam C."/>
            <person name="Daum C."/>
            <person name="Floudas D."/>
            <person name="Sun H."/>
            <person name="Yadav J.S."/>
            <person name="Pangilinan J."/>
            <person name="Larsson K.H."/>
            <person name="Matsuura K."/>
            <person name="Barry K."/>
            <person name="Labutti K."/>
            <person name="Kuo R."/>
            <person name="Ohm R.A."/>
            <person name="Bhattacharya S.S."/>
            <person name="Shirouzu T."/>
            <person name="Yoshinaga Y."/>
            <person name="Martin F.M."/>
            <person name="Grigoriev I.V."/>
            <person name="Hibbett D.S."/>
        </authorList>
    </citation>
    <scope>NUCLEOTIDE SEQUENCE [LARGE SCALE GENOMIC DNA]</scope>
    <source>
        <strain evidence="2 3">HHB12029</strain>
    </source>
</reference>
<proteinExistence type="predicted"/>
<protein>
    <submittedName>
        <fullName evidence="2">Uncharacterized protein</fullName>
    </submittedName>
</protein>
<dbReference type="AlphaFoldDB" id="A0A165MTA9"/>
<sequence>MGNRSFRNPHLYKSLVEFVDVDETATNFPKDGWDPNDVRPEWFAEQIGARSKLLYDVVALLCSCARSLGDLSFHDDNACSARTLPDITLRRRRRRRPLYLRRIPMDATLLCVKIVVYSVVLTRCNPRPHAANPIICIARLLSTSTTSTTTPASPQLRPATRPLPKLSDRRPARSNMPRPRRRANDPTSPSRRRLPATKMWALAP</sequence>
<accession>A0A165MTA9</accession>
<feature type="region of interest" description="Disordered" evidence="1">
    <location>
        <begin position="146"/>
        <end position="204"/>
    </location>
</feature>
<dbReference type="InterPro" id="IPR012479">
    <property type="entry name" value="SAP30BP"/>
</dbReference>
<organism evidence="2 3">
    <name type="scientific">Exidia glandulosa HHB12029</name>
    <dbReference type="NCBI Taxonomy" id="1314781"/>
    <lineage>
        <taxon>Eukaryota</taxon>
        <taxon>Fungi</taxon>
        <taxon>Dikarya</taxon>
        <taxon>Basidiomycota</taxon>
        <taxon>Agaricomycotina</taxon>
        <taxon>Agaricomycetes</taxon>
        <taxon>Auriculariales</taxon>
        <taxon>Exidiaceae</taxon>
        <taxon>Exidia</taxon>
    </lineage>
</organism>
<dbReference type="OrthoDB" id="1714508at2759"/>
<evidence type="ECO:0000256" key="1">
    <source>
        <dbReference type="SAM" id="MobiDB-lite"/>
    </source>
</evidence>
<keyword evidence="3" id="KW-1185">Reference proteome</keyword>
<dbReference type="EMBL" id="KV425907">
    <property type="protein sequence ID" value="KZV99723.1"/>
    <property type="molecule type" value="Genomic_DNA"/>
</dbReference>
<evidence type="ECO:0000313" key="2">
    <source>
        <dbReference type="EMBL" id="KZV99723.1"/>
    </source>
</evidence>
<name>A0A165MTA9_EXIGL</name>